<dbReference type="EMBL" id="CAHIKZ030003885">
    <property type="protein sequence ID" value="CAE1305078.1"/>
    <property type="molecule type" value="Genomic_DNA"/>
</dbReference>
<comment type="caution">
    <text evidence="1">The sequence shown here is derived from an EMBL/GenBank/DDBJ whole genome shotgun (WGS) entry which is preliminary data.</text>
</comment>
<organism evidence="1 2">
    <name type="scientific">Acanthosepion pharaonis</name>
    <name type="common">Pharaoh cuttlefish</name>
    <name type="synonym">Sepia pharaonis</name>
    <dbReference type="NCBI Taxonomy" id="158019"/>
    <lineage>
        <taxon>Eukaryota</taxon>
        <taxon>Metazoa</taxon>
        <taxon>Spiralia</taxon>
        <taxon>Lophotrochozoa</taxon>
        <taxon>Mollusca</taxon>
        <taxon>Cephalopoda</taxon>
        <taxon>Coleoidea</taxon>
        <taxon>Decapodiformes</taxon>
        <taxon>Sepiida</taxon>
        <taxon>Sepiina</taxon>
        <taxon>Sepiidae</taxon>
        <taxon>Acanthosepion</taxon>
    </lineage>
</organism>
<sequence>MNLSIYLSIYLSILSRDGLVISQTDYLSSSICLIRMSFKCLLKSIISSDTVFPEAVDLRQVESFFAFFLLIGSYDLLLEDYEPLSHERWCKFSYPLDLTVHSAFLTHSAEIFIYYLGVIICYAYEMHLKILMILSFSWSRKTHPVKCYFLTPHFQEKRPRPIQVLCYICDAGV</sequence>
<reference evidence="1" key="1">
    <citation type="submission" date="2021-01" db="EMBL/GenBank/DDBJ databases">
        <authorList>
            <person name="Li R."/>
            <person name="Bekaert M."/>
        </authorList>
    </citation>
    <scope>NUCLEOTIDE SEQUENCE</scope>
    <source>
        <strain evidence="1">Farmed</strain>
    </source>
</reference>
<evidence type="ECO:0000313" key="1">
    <source>
        <dbReference type="EMBL" id="CAE1305078.1"/>
    </source>
</evidence>
<proteinExistence type="predicted"/>
<protein>
    <submittedName>
        <fullName evidence="1">Uncharacterized protein</fullName>
    </submittedName>
</protein>
<dbReference type="Proteomes" id="UP000597762">
    <property type="component" value="Unassembled WGS sequence"/>
</dbReference>
<accession>A0A812DM59</accession>
<name>A0A812DM59_ACAPH</name>
<dbReference type="AlphaFoldDB" id="A0A812DM59"/>
<evidence type="ECO:0000313" key="2">
    <source>
        <dbReference type="Proteomes" id="UP000597762"/>
    </source>
</evidence>
<keyword evidence="2" id="KW-1185">Reference proteome</keyword>
<gene>
    <name evidence="1" type="ORF">SPHA_57548</name>
</gene>